<reference evidence="1" key="1">
    <citation type="submission" date="2019-11" db="EMBL/GenBank/DDBJ databases">
        <authorList>
            <person name="Feng L."/>
        </authorList>
    </citation>
    <scope>NUCLEOTIDE SEQUENCE</scope>
    <source>
        <strain evidence="1">CintestinalisLFYP54</strain>
    </source>
</reference>
<evidence type="ECO:0000313" key="1">
    <source>
        <dbReference type="EMBL" id="VYT87203.1"/>
    </source>
</evidence>
<gene>
    <name evidence="1" type="ORF">CILFYP54_00168</name>
</gene>
<protein>
    <submittedName>
        <fullName evidence="1">Uncharacterized protein</fullName>
    </submittedName>
</protein>
<dbReference type="AlphaFoldDB" id="A0A6N3A8Y0"/>
<name>A0A6N3A8Y0_9ACTN</name>
<accession>A0A6N3A8Y0</accession>
<dbReference type="EMBL" id="CACRTN010000011">
    <property type="protein sequence ID" value="VYT87203.1"/>
    <property type="molecule type" value="Genomic_DNA"/>
</dbReference>
<proteinExistence type="predicted"/>
<organism evidence="1">
    <name type="scientific">Collinsella intestinalis</name>
    <dbReference type="NCBI Taxonomy" id="147207"/>
    <lineage>
        <taxon>Bacteria</taxon>
        <taxon>Bacillati</taxon>
        <taxon>Actinomycetota</taxon>
        <taxon>Coriobacteriia</taxon>
        <taxon>Coriobacteriales</taxon>
        <taxon>Coriobacteriaceae</taxon>
        <taxon>Collinsella</taxon>
    </lineage>
</organism>
<sequence length="35" mass="3937">MTSFRLGPLNWLNNIDNCKGPIDISGESRGYRKSP</sequence>